<dbReference type="PRINTS" id="PR00420">
    <property type="entry name" value="RNGMNOXGNASE"/>
</dbReference>
<dbReference type="RefSeq" id="WP_322134589.1">
    <property type="nucleotide sequence ID" value="NZ_CP085036.1"/>
</dbReference>
<dbReference type="InterPro" id="IPR050407">
    <property type="entry name" value="Geranylgeranyl_reductase"/>
</dbReference>
<dbReference type="GO" id="GO:0016491">
    <property type="term" value="F:oxidoreductase activity"/>
    <property type="evidence" value="ECO:0007669"/>
    <property type="project" value="UniProtKB-KW"/>
</dbReference>
<reference evidence="2 3" key="1">
    <citation type="submission" date="2023-04" db="EMBL/GenBank/DDBJ databases">
        <title>Genome Encyclopedia of Bacteria and Archaea VI: Functional Genomics of Type Strains.</title>
        <authorList>
            <person name="Whitman W."/>
        </authorList>
    </citation>
    <scope>NUCLEOTIDE SEQUENCE [LARGE SCALE GENOMIC DNA]</scope>
    <source>
        <strain evidence="2 3">SG_E_30_P1</strain>
    </source>
</reference>
<dbReference type="Pfam" id="PF01494">
    <property type="entry name" value="FAD_binding_3"/>
    <property type="match status" value="1"/>
</dbReference>
<protein>
    <submittedName>
        <fullName evidence="2">Flavin-dependent dehydrogenase</fullName>
        <ecNumber evidence="2">1.3.99.38</ecNumber>
    </submittedName>
</protein>
<comment type="caution">
    <text evidence="2">The sequence shown here is derived from an EMBL/GenBank/DDBJ whole genome shotgun (WGS) entry which is preliminary data.</text>
</comment>
<proteinExistence type="predicted"/>
<keyword evidence="2" id="KW-0560">Oxidoreductase</keyword>
<dbReference type="InterPro" id="IPR002938">
    <property type="entry name" value="FAD-bd"/>
</dbReference>
<dbReference type="Proteomes" id="UP001160142">
    <property type="component" value="Unassembled WGS sequence"/>
</dbReference>
<evidence type="ECO:0000313" key="2">
    <source>
        <dbReference type="EMBL" id="MDH6182306.1"/>
    </source>
</evidence>
<dbReference type="PANTHER" id="PTHR42685">
    <property type="entry name" value="GERANYLGERANYL DIPHOSPHATE REDUCTASE"/>
    <property type="match status" value="1"/>
</dbReference>
<dbReference type="EC" id="1.3.99.38" evidence="2"/>
<sequence length="341" mass="36127">MSYRDADVIVAGGGPVGLAAAIEARLAGLSVIVVEPREGPVDKACGEGLMPGALPLLARLGVDPDGMPLAGVSYRDGARRVDHLFETGPGRGVRRTALHSALAARAVEAGVTVLERRVESVEQDATGVSTADLRGSWLLGCDGLHSTVRSAAGMARGAPERLRRYGIRRHAEMEPWGDLVEVYWTPRAEVYITPVAPRLVGVAVLGPAGTDFDAAIASVPELARRLDGVTWATARRGAGPFRQRARRVRDGRVLLIGDASGYVDAITGEGLRLGFDHARAAVASLVGDVDYEREWRRVSRDFRSLTSGLVTAASGPLRAGIVPLAARAPRLFGAIVERLAR</sequence>
<keyword evidence="3" id="KW-1185">Reference proteome</keyword>
<dbReference type="PANTHER" id="PTHR42685:SF19">
    <property type="entry name" value="POSSIBLE OXIDOREDUCTASE"/>
    <property type="match status" value="1"/>
</dbReference>
<dbReference type="SUPFAM" id="SSF51905">
    <property type="entry name" value="FAD/NAD(P)-binding domain"/>
    <property type="match status" value="1"/>
</dbReference>
<gene>
    <name evidence="2" type="ORF">M2152_002488</name>
</gene>
<name>A0ABT6KR58_9MICO</name>
<accession>A0ABT6KR58</accession>
<evidence type="ECO:0000313" key="3">
    <source>
        <dbReference type="Proteomes" id="UP001160142"/>
    </source>
</evidence>
<dbReference type="Gene3D" id="3.50.50.60">
    <property type="entry name" value="FAD/NAD(P)-binding domain"/>
    <property type="match status" value="1"/>
</dbReference>
<dbReference type="EMBL" id="JARXVQ010000001">
    <property type="protein sequence ID" value="MDH6182306.1"/>
    <property type="molecule type" value="Genomic_DNA"/>
</dbReference>
<dbReference type="InterPro" id="IPR036188">
    <property type="entry name" value="FAD/NAD-bd_sf"/>
</dbReference>
<organism evidence="2 3">
    <name type="scientific">Antiquaquibacter oligotrophicus</name>
    <dbReference type="NCBI Taxonomy" id="2880260"/>
    <lineage>
        <taxon>Bacteria</taxon>
        <taxon>Bacillati</taxon>
        <taxon>Actinomycetota</taxon>
        <taxon>Actinomycetes</taxon>
        <taxon>Micrococcales</taxon>
        <taxon>Microbacteriaceae</taxon>
        <taxon>Antiquaquibacter</taxon>
    </lineage>
</organism>
<evidence type="ECO:0000259" key="1">
    <source>
        <dbReference type="Pfam" id="PF01494"/>
    </source>
</evidence>
<feature type="domain" description="FAD-binding" evidence="1">
    <location>
        <begin position="5"/>
        <end position="284"/>
    </location>
</feature>